<evidence type="ECO:0000313" key="2">
    <source>
        <dbReference type="Proteomes" id="UP000599179"/>
    </source>
</evidence>
<dbReference type="SUPFAM" id="SSF53474">
    <property type="entry name" value="alpha/beta-Hydrolases"/>
    <property type="match status" value="1"/>
</dbReference>
<sequence length="227" mass="26249">MKKDEPILHVYLMPGMAANPSIFEYIELPANQFETHLLSWKIPLPNETLSAYAKRMLDEVNQENFALVGVSFGGVLVQEMAKLRKPKKLIIVSSVKCNEELPPHMRFAQKTGAYKVLPLGLLNYMHHIEKLPVGNFIKKRVQLYRQYLSVNEKVYLEWAIENMVCWNQTEIISNLIHIHGTADQVFPIKLIKDFIPLKDGTHIMILNKYRWFNKHLPSLLTVGKLAE</sequence>
<name>A0ABQ1SDU8_9FLAO</name>
<dbReference type="InterPro" id="IPR029058">
    <property type="entry name" value="AB_hydrolase_fold"/>
</dbReference>
<dbReference type="RefSeq" id="WP_229731814.1">
    <property type="nucleotide sequence ID" value="NZ_BMGM01000004.1"/>
</dbReference>
<accession>A0ABQ1SDU8</accession>
<dbReference type="Gene3D" id="3.40.50.1820">
    <property type="entry name" value="alpha/beta hydrolase"/>
    <property type="match status" value="1"/>
</dbReference>
<protein>
    <submittedName>
        <fullName evidence="1">Alpha/beta hydrolase</fullName>
    </submittedName>
</protein>
<proteinExistence type="predicted"/>
<keyword evidence="1" id="KW-0378">Hydrolase</keyword>
<gene>
    <name evidence="1" type="ORF">GCM10010832_10350</name>
</gene>
<dbReference type="GO" id="GO:0016787">
    <property type="term" value="F:hydrolase activity"/>
    <property type="evidence" value="ECO:0007669"/>
    <property type="project" value="UniProtKB-KW"/>
</dbReference>
<dbReference type="Proteomes" id="UP000599179">
    <property type="component" value="Unassembled WGS sequence"/>
</dbReference>
<keyword evidence="2" id="KW-1185">Reference proteome</keyword>
<comment type="caution">
    <text evidence="1">The sequence shown here is derived from an EMBL/GenBank/DDBJ whole genome shotgun (WGS) entry which is preliminary data.</text>
</comment>
<organism evidence="1 2">
    <name type="scientific">Psychroflexus planctonicus</name>
    <dbReference type="NCBI Taxonomy" id="1526575"/>
    <lineage>
        <taxon>Bacteria</taxon>
        <taxon>Pseudomonadati</taxon>
        <taxon>Bacteroidota</taxon>
        <taxon>Flavobacteriia</taxon>
        <taxon>Flavobacteriales</taxon>
        <taxon>Flavobacteriaceae</taxon>
        <taxon>Psychroflexus</taxon>
    </lineage>
</organism>
<evidence type="ECO:0000313" key="1">
    <source>
        <dbReference type="EMBL" id="GGE31959.1"/>
    </source>
</evidence>
<dbReference type="EMBL" id="BMGM01000004">
    <property type="protein sequence ID" value="GGE31959.1"/>
    <property type="molecule type" value="Genomic_DNA"/>
</dbReference>
<reference evidence="2" key="1">
    <citation type="journal article" date="2019" name="Int. J. Syst. Evol. Microbiol.">
        <title>The Global Catalogue of Microorganisms (GCM) 10K type strain sequencing project: providing services to taxonomists for standard genome sequencing and annotation.</title>
        <authorList>
            <consortium name="The Broad Institute Genomics Platform"/>
            <consortium name="The Broad Institute Genome Sequencing Center for Infectious Disease"/>
            <person name="Wu L."/>
            <person name="Ma J."/>
        </authorList>
    </citation>
    <scope>NUCLEOTIDE SEQUENCE [LARGE SCALE GENOMIC DNA]</scope>
    <source>
        <strain evidence="2">CGMCC 1.12931</strain>
    </source>
</reference>